<evidence type="ECO:0000313" key="2">
    <source>
        <dbReference type="Proteomes" id="UP000001017"/>
    </source>
</evidence>
<reference evidence="1 2" key="2">
    <citation type="journal article" date="2000" name="Proc. Natl. Acad. Sci. U.S.A.">
        <title>Archaeal adaptation to higher temperatures revealed by genomic sequence of Thermoplasma volcanium.</title>
        <authorList>
            <person name="Kawashima T."/>
            <person name="Amano N."/>
            <person name="Koike H."/>
            <person name="Makino S."/>
            <person name="Higuchi S."/>
            <person name="Kawashima-Ohya Y."/>
            <person name="Watanabe K."/>
            <person name="Yamazaki M."/>
            <person name="Kanehori K."/>
            <person name="Kawamoto T."/>
            <person name="Nunoshiba T."/>
            <person name="Yamamoto Y."/>
            <person name="Aramaki H."/>
            <person name="Makino K."/>
            <person name="Suzuki M."/>
        </authorList>
    </citation>
    <scope>NUCLEOTIDE SEQUENCE [LARGE SCALE GENOMIC DNA]</scope>
    <source>
        <strain evidence="2">ATCC 51530 / DSM 4299 / JCM 9571 / NBRC 15438 / GSS1</strain>
    </source>
</reference>
<dbReference type="AlphaFoldDB" id="Q97A12"/>
<reference evidence="1 2" key="1">
    <citation type="journal article" date="1999" name="Proc. Jpn. Acad.">
        <title>Determination of the complete genomic DNA sequence of Thermoplasma volvanium GSS1.</title>
        <authorList>
            <person name="Kawashima T."/>
            <person name="Yamamoto Y."/>
            <person name="Aramaki H."/>
            <person name="Nunoshiba T."/>
            <person name="Kawamoto T."/>
            <person name="Watanabe K."/>
            <person name="Yamazaki M."/>
            <person name="Kanehori K."/>
            <person name="Amano N."/>
            <person name="Ohya Y."/>
            <person name="Makino K."/>
            <person name="Suzuki M."/>
        </authorList>
    </citation>
    <scope>NUCLEOTIDE SEQUENCE [LARGE SCALE GENOMIC DNA]</scope>
    <source>
        <strain evidence="2">ATCC 51530 / DSM 4299 / JCM 9571 / NBRC 15438 / GSS1</strain>
    </source>
</reference>
<keyword evidence="2" id="KW-1185">Reference proteome</keyword>
<organism evidence="1 2">
    <name type="scientific">Thermoplasma volcanium (strain ATCC 51530 / DSM 4299 / JCM 9571 / NBRC 15438 / GSS1)</name>
    <dbReference type="NCBI Taxonomy" id="273116"/>
    <lineage>
        <taxon>Archaea</taxon>
        <taxon>Methanobacteriati</taxon>
        <taxon>Thermoplasmatota</taxon>
        <taxon>Thermoplasmata</taxon>
        <taxon>Thermoplasmatales</taxon>
        <taxon>Thermoplasmataceae</taxon>
        <taxon>Thermoplasma</taxon>
    </lineage>
</organism>
<accession>Q97A12</accession>
<evidence type="ECO:0000313" key="1">
    <source>
        <dbReference type="EMBL" id="BAB60140.1"/>
    </source>
</evidence>
<dbReference type="HOGENOM" id="CLU_1615396_0_0_2"/>
<dbReference type="PaxDb" id="273116-14325215"/>
<protein>
    <submittedName>
        <fullName evidence="1">TVG1020030 protein</fullName>
    </submittedName>
</protein>
<dbReference type="Proteomes" id="UP000001017">
    <property type="component" value="Chromosome"/>
</dbReference>
<dbReference type="eggNOG" id="arCOG11000">
    <property type="taxonomic scope" value="Archaea"/>
</dbReference>
<gene>
    <name evidence="1" type="ORF">TVG1020030</name>
</gene>
<sequence length="164" mass="18358">MSMSAVVASPVSLYSQTINSIDLKPNTLITNSTYYNISEELGGLYVPFNNGTIQSNSTIYVNYSIISAITIFDRYYMPQVQINTTIDGVTLYINGSFPSNFIIVNYTPGSNYAYEYSPGKPIHIVSGSSFEFVVTNMKYSKTTLSFNYIFDGIDISYYYTVVIN</sequence>
<dbReference type="KEGG" id="tvo:TVG1020030"/>
<name>Q97A12_THEVO</name>
<proteinExistence type="predicted"/>
<dbReference type="EMBL" id="BA000011">
    <property type="protein sequence ID" value="BAB60140.1"/>
    <property type="molecule type" value="Genomic_DNA"/>
</dbReference>